<dbReference type="InterPro" id="IPR009045">
    <property type="entry name" value="Zn_M74/Hedgehog-like"/>
</dbReference>
<dbReference type="Proteomes" id="UP001060919">
    <property type="component" value="Chromosome"/>
</dbReference>
<proteinExistence type="predicted"/>
<dbReference type="AlphaFoldDB" id="A0A915YCY0"/>
<accession>A0A915YCY0</accession>
<evidence type="ECO:0000259" key="1">
    <source>
        <dbReference type="Pfam" id="PF13539"/>
    </source>
</evidence>
<dbReference type="Gene3D" id="3.30.1380.10">
    <property type="match status" value="1"/>
</dbReference>
<reference evidence="2" key="1">
    <citation type="submission" date="2022-09" db="EMBL/GenBank/DDBJ databases">
        <title>Aureispira anguillicida sp. nov., isolated from Leptocephalus of Japanese eel Anguilla japonica.</title>
        <authorList>
            <person name="Yuasa K."/>
            <person name="Mekata T."/>
            <person name="Ikunari K."/>
        </authorList>
    </citation>
    <scope>NUCLEOTIDE SEQUENCE</scope>
    <source>
        <strain evidence="2">EL160426</strain>
    </source>
</reference>
<organism evidence="2 3">
    <name type="scientific">Aureispira anguillae</name>
    <dbReference type="NCBI Taxonomy" id="2864201"/>
    <lineage>
        <taxon>Bacteria</taxon>
        <taxon>Pseudomonadati</taxon>
        <taxon>Bacteroidota</taxon>
        <taxon>Saprospiria</taxon>
        <taxon>Saprospirales</taxon>
        <taxon>Saprospiraceae</taxon>
        <taxon>Aureispira</taxon>
    </lineage>
</organism>
<dbReference type="KEGG" id="aup:AsAng_0014500"/>
<evidence type="ECO:0000313" key="2">
    <source>
        <dbReference type="EMBL" id="BDS10741.1"/>
    </source>
</evidence>
<keyword evidence="3" id="KW-1185">Reference proteome</keyword>
<dbReference type="RefSeq" id="WP_264792010.1">
    <property type="nucleotide sequence ID" value="NZ_AP026867.1"/>
</dbReference>
<dbReference type="EMBL" id="AP026867">
    <property type="protein sequence ID" value="BDS10741.1"/>
    <property type="molecule type" value="Genomic_DNA"/>
</dbReference>
<dbReference type="GO" id="GO:0008233">
    <property type="term" value="F:peptidase activity"/>
    <property type="evidence" value="ECO:0007669"/>
    <property type="project" value="InterPro"/>
</dbReference>
<protein>
    <submittedName>
        <fullName evidence="2">M15 family metallopeptidase</fullName>
    </submittedName>
</protein>
<sequence>MVFVFLMMNTYLHNIIWCIFFCACNSPIEHQPQHIPLPKIDPVQQQDPIPLGLQKIVAAYPSQQLSASSNHLIWSDGSTSLYQDTIPQKSFEQLLNQPDLEDQMAMVYTKGKNYKIPSRNQDPGRIRVEDFFLKMYGKNKEAVMQQLVEIDFLGTKLKVTRINGIDKKLTKIAQELALYPELKPYLENVGGSFNWRTIAGTNRLSTHSFGMTIDINIKYSNYWRWAVKDKTENGKRPIIYKNRIPLQIVEIFENNGFIWGGKWYHYDTMHFEYRPELLIDL</sequence>
<feature type="domain" description="Peptidase M15C" evidence="1">
    <location>
        <begin position="200"/>
        <end position="273"/>
    </location>
</feature>
<gene>
    <name evidence="2" type="ORF">AsAng_0014500</name>
</gene>
<dbReference type="Pfam" id="PF13539">
    <property type="entry name" value="Peptidase_M15_4"/>
    <property type="match status" value="1"/>
</dbReference>
<dbReference type="SUPFAM" id="SSF55166">
    <property type="entry name" value="Hedgehog/DD-peptidase"/>
    <property type="match status" value="1"/>
</dbReference>
<name>A0A915YCY0_9BACT</name>
<dbReference type="InterPro" id="IPR039561">
    <property type="entry name" value="Peptidase_M15C"/>
</dbReference>
<evidence type="ECO:0000313" key="3">
    <source>
        <dbReference type="Proteomes" id="UP001060919"/>
    </source>
</evidence>